<dbReference type="GO" id="GO:0006021">
    <property type="term" value="P:inositol biosynthetic process"/>
    <property type="evidence" value="ECO:0007669"/>
    <property type="project" value="InterPro"/>
</dbReference>
<dbReference type="EMBL" id="DS232763">
    <property type="protein sequence ID" value="EDS45514.1"/>
    <property type="molecule type" value="Genomic_DNA"/>
</dbReference>
<dbReference type="Proteomes" id="UP000002320">
    <property type="component" value="Unassembled WGS sequence"/>
</dbReference>
<dbReference type="AlphaFoldDB" id="B0XDK6"/>
<dbReference type="GO" id="GO:0008654">
    <property type="term" value="P:phospholipid biosynthetic process"/>
    <property type="evidence" value="ECO:0007669"/>
    <property type="project" value="InterPro"/>
</dbReference>
<evidence type="ECO:0000313" key="4">
    <source>
        <dbReference type="Proteomes" id="UP000002320"/>
    </source>
</evidence>
<dbReference type="InterPro" id="IPR002587">
    <property type="entry name" value="Myo-inos-1-P_Synthase"/>
</dbReference>
<dbReference type="STRING" id="7176.B0XDK6"/>
<dbReference type="VEuPathDB" id="VectorBase:CPIJ016782"/>
<dbReference type="SUPFAM" id="SSF51735">
    <property type="entry name" value="NAD(P)-binding Rossmann-fold domains"/>
    <property type="match status" value="1"/>
</dbReference>
<evidence type="ECO:0000313" key="2">
    <source>
        <dbReference type="EMBL" id="EDS45514.1"/>
    </source>
</evidence>
<feature type="region of interest" description="Disordered" evidence="1">
    <location>
        <begin position="326"/>
        <end position="345"/>
    </location>
</feature>
<dbReference type="PANTHER" id="PTHR11510">
    <property type="entry name" value="MYO-INOSITOL-1 PHOSPHATE SYNTHASE"/>
    <property type="match status" value="1"/>
</dbReference>
<dbReference type="VEuPathDB" id="VectorBase:CQUJHB004320"/>
<dbReference type="OrthoDB" id="2887at2759"/>
<proteinExistence type="predicted"/>
<dbReference type="eggNOG" id="KOG0693">
    <property type="taxonomic scope" value="Eukaryota"/>
</dbReference>
<dbReference type="Gene3D" id="3.40.50.720">
    <property type="entry name" value="NAD(P)-binding Rossmann-like Domain"/>
    <property type="match status" value="1"/>
</dbReference>
<organism>
    <name type="scientific">Culex quinquefasciatus</name>
    <name type="common">Southern house mosquito</name>
    <name type="synonym">Culex pungens</name>
    <dbReference type="NCBI Taxonomy" id="7176"/>
    <lineage>
        <taxon>Eukaryota</taxon>
        <taxon>Metazoa</taxon>
        <taxon>Ecdysozoa</taxon>
        <taxon>Arthropoda</taxon>
        <taxon>Hexapoda</taxon>
        <taxon>Insecta</taxon>
        <taxon>Pterygota</taxon>
        <taxon>Neoptera</taxon>
        <taxon>Endopterygota</taxon>
        <taxon>Diptera</taxon>
        <taxon>Nematocera</taxon>
        <taxon>Culicoidea</taxon>
        <taxon>Culicidae</taxon>
        <taxon>Culicinae</taxon>
        <taxon>Culicini</taxon>
        <taxon>Culex</taxon>
        <taxon>Culex</taxon>
    </lineage>
</organism>
<keyword evidence="4" id="KW-1185">Reference proteome</keyword>
<dbReference type="EnsemblMetazoa" id="CPIJ016782-RA">
    <property type="protein sequence ID" value="CPIJ016782-PA"/>
    <property type="gene ID" value="CPIJ016782"/>
</dbReference>
<evidence type="ECO:0000313" key="3">
    <source>
        <dbReference type="EnsemblMetazoa" id="CPIJ016782-PA"/>
    </source>
</evidence>
<dbReference type="HOGENOM" id="CLU_568919_0_0_1"/>
<evidence type="ECO:0000256" key="1">
    <source>
        <dbReference type="SAM" id="MobiDB-lite"/>
    </source>
</evidence>
<accession>B0XDK6</accession>
<dbReference type="KEGG" id="cqu:CpipJ_CPIJ016782"/>
<reference evidence="3" key="2">
    <citation type="submission" date="2020-05" db="UniProtKB">
        <authorList>
            <consortium name="EnsemblMetazoa"/>
        </authorList>
    </citation>
    <scope>IDENTIFICATION</scope>
    <source>
        <strain evidence="3">JHB</strain>
    </source>
</reference>
<dbReference type="GO" id="GO:0004512">
    <property type="term" value="F:inositol-3-phosphate synthase activity"/>
    <property type="evidence" value="ECO:0007669"/>
    <property type="project" value="InterPro"/>
</dbReference>
<dbReference type="Pfam" id="PF07994">
    <property type="entry name" value="NAD_binding_5"/>
    <property type="match status" value="1"/>
</dbReference>
<dbReference type="InterPro" id="IPR036291">
    <property type="entry name" value="NAD(P)-bd_dom_sf"/>
</dbReference>
<protein>
    <submittedName>
        <fullName evidence="2 3">Myo-inositol-1 phosphate synthase</fullName>
    </submittedName>
</protein>
<name>B0XDK6_CULQU</name>
<sequence length="480" mass="53282">MCTTVTNISKWTTSTRPRRFSRRALQDTRKFGRGAKLMLRQGRRGPKVRPESTELSIRTDRHVPKMGLMLAGWGGNNGSTLTAALEANKRGLEWRTRTGMQKANWFGSITQASTVLLGTDANGHDVHIPMNKLVPMVNPDDIVVDGWDISSMNIGDAMVRAKVLEVPLQDQVYKKLSQLKPRPSIYDPDFIAANQADRADNTIPGTRYQQYQQIVKDIQDFKKSSGVEKVVVLWTANTERFSEVQKGLNTTMAELEKSLKENKSEISPSTIFAMAAIAEGLTLLALTIPVASRSPAQRGANRSIRTVNAIYIDVKPETSIQTTIKLQSNQSPQQQTELAPQSGANDERTLINQTNHHTFDILMRSPVNLFSCIHSSSFVSQALPAPDIQTARLPSVRKWSELLGSPAGQVCKCHPRDGNPVRCGRGGLQMTREEITDDGLISPSVTPIRRPDEVCRSRSVPPERRTGSLRVAHFTYAINY</sequence>
<dbReference type="InParanoid" id="B0XDK6"/>
<gene>
    <name evidence="3" type="primary">6051260</name>
    <name evidence="2" type="ORF">CpipJ_CPIJ016782</name>
</gene>
<reference evidence="2" key="1">
    <citation type="submission" date="2007-03" db="EMBL/GenBank/DDBJ databases">
        <title>Annotation of Culex pipiens quinquefasciatus.</title>
        <authorList>
            <consortium name="The Broad Institute Genome Sequencing Platform"/>
            <person name="Atkinson P.W."/>
            <person name="Hemingway J."/>
            <person name="Christensen B.M."/>
            <person name="Higgs S."/>
            <person name="Kodira C."/>
            <person name="Hannick L."/>
            <person name="Megy K."/>
            <person name="O'Leary S."/>
            <person name="Pearson M."/>
            <person name="Haas B.J."/>
            <person name="Mauceli E."/>
            <person name="Wortman J.R."/>
            <person name="Lee N.H."/>
            <person name="Guigo R."/>
            <person name="Stanke M."/>
            <person name="Alvarado L."/>
            <person name="Amedeo P."/>
            <person name="Antoine C.H."/>
            <person name="Arensburger P."/>
            <person name="Bidwell S.L."/>
            <person name="Crawford M."/>
            <person name="Camaro F."/>
            <person name="Devon K."/>
            <person name="Engels R."/>
            <person name="Hammond M."/>
            <person name="Howarth C."/>
            <person name="Koehrsen M."/>
            <person name="Lawson D."/>
            <person name="Montgomery P."/>
            <person name="Nene V."/>
            <person name="Nusbaum C."/>
            <person name="Puiu D."/>
            <person name="Romero-Severson J."/>
            <person name="Severson D.W."/>
            <person name="Shumway M."/>
            <person name="Sisk P."/>
            <person name="Stolte C."/>
            <person name="Zeng Q."/>
            <person name="Eisenstadt E."/>
            <person name="Fraser-Liggett C."/>
            <person name="Strausberg R."/>
            <person name="Galagan J."/>
            <person name="Birren B."/>
            <person name="Collins F.H."/>
        </authorList>
    </citation>
    <scope>NUCLEOTIDE SEQUENCE [LARGE SCALE GENOMIC DNA]</scope>
    <source>
        <strain evidence="2">JHB</strain>
    </source>
</reference>